<organism evidence="1 2">
    <name type="scientific">Ensete ventricosum</name>
    <name type="common">Abyssinian banana</name>
    <name type="synonym">Musa ensete</name>
    <dbReference type="NCBI Taxonomy" id="4639"/>
    <lineage>
        <taxon>Eukaryota</taxon>
        <taxon>Viridiplantae</taxon>
        <taxon>Streptophyta</taxon>
        <taxon>Embryophyta</taxon>
        <taxon>Tracheophyta</taxon>
        <taxon>Spermatophyta</taxon>
        <taxon>Magnoliopsida</taxon>
        <taxon>Liliopsida</taxon>
        <taxon>Zingiberales</taxon>
        <taxon>Musaceae</taxon>
        <taxon>Ensete</taxon>
    </lineage>
</organism>
<accession>A0A426ZMI8</accession>
<protein>
    <submittedName>
        <fullName evidence="1">Uncharacterized protein</fullName>
    </submittedName>
</protein>
<dbReference type="AlphaFoldDB" id="A0A426ZMI8"/>
<comment type="caution">
    <text evidence="1">The sequence shown here is derived from an EMBL/GenBank/DDBJ whole genome shotgun (WGS) entry which is preliminary data.</text>
</comment>
<proteinExistence type="predicted"/>
<sequence length="225" mass="24795">MEVMAVNTTLTLRIGRPSRMQMAAHSHTALAGTLCFGCIFRHIDENGIPLSLDNAYTCESSTCRDRKAAEEEGTPDDKQQDNGSGRVIVSPMECIIQNLCRHKGTGRLIASIIQVVKVLQLGKNSPQQGDEQVSLGTIRERESIRVGNGTWMLKVRAKMYAHPNTEMIPILDRIAIGPFLSAPFVSSVRWAAASYPYSEYWLTRIDKTTAYALLVIPVESGAVSK</sequence>
<dbReference type="EMBL" id="AMZH03005894">
    <property type="protein sequence ID" value="RRT65213.1"/>
    <property type="molecule type" value="Genomic_DNA"/>
</dbReference>
<evidence type="ECO:0000313" key="2">
    <source>
        <dbReference type="Proteomes" id="UP000287651"/>
    </source>
</evidence>
<dbReference type="Proteomes" id="UP000287651">
    <property type="component" value="Unassembled WGS sequence"/>
</dbReference>
<reference evidence="1 2" key="1">
    <citation type="journal article" date="2014" name="Agronomy (Basel)">
        <title>A Draft Genome Sequence for Ensete ventricosum, the Drought-Tolerant Tree Against Hunger.</title>
        <authorList>
            <person name="Harrison J."/>
            <person name="Moore K.A."/>
            <person name="Paszkiewicz K."/>
            <person name="Jones T."/>
            <person name="Grant M."/>
            <person name="Ambacheew D."/>
            <person name="Muzemil S."/>
            <person name="Studholme D.J."/>
        </authorList>
    </citation>
    <scope>NUCLEOTIDE SEQUENCE [LARGE SCALE GENOMIC DNA]</scope>
</reference>
<gene>
    <name evidence="1" type="ORF">B296_00005852</name>
</gene>
<name>A0A426ZMI8_ENSVE</name>
<evidence type="ECO:0000313" key="1">
    <source>
        <dbReference type="EMBL" id="RRT65213.1"/>
    </source>
</evidence>